<dbReference type="KEGG" id="dgi:Desgi_0630"/>
<dbReference type="InterPro" id="IPR003661">
    <property type="entry name" value="HisK_dim/P_dom"/>
</dbReference>
<feature type="domain" description="PAC" evidence="10">
    <location>
        <begin position="420"/>
        <end position="472"/>
    </location>
</feature>
<keyword evidence="12" id="KW-1185">Reference proteome</keyword>
<feature type="coiled-coil region" evidence="7">
    <location>
        <begin position="298"/>
        <end position="357"/>
    </location>
</feature>
<dbReference type="AlphaFoldDB" id="R4KKM4"/>
<feature type="domain" description="PAS" evidence="9">
    <location>
        <begin position="42"/>
        <end position="112"/>
    </location>
</feature>
<dbReference type="InterPro" id="IPR000014">
    <property type="entry name" value="PAS"/>
</dbReference>
<dbReference type="PANTHER" id="PTHR43304">
    <property type="entry name" value="PHYTOCHROME-LIKE PROTEIN CPH1"/>
    <property type="match status" value="1"/>
</dbReference>
<feature type="domain" description="Histidine kinase" evidence="8">
    <location>
        <begin position="610"/>
        <end position="812"/>
    </location>
</feature>
<evidence type="ECO:0000256" key="7">
    <source>
        <dbReference type="SAM" id="Coils"/>
    </source>
</evidence>
<keyword evidence="4" id="KW-0808">Transferase</keyword>
<keyword evidence="7" id="KW-0175">Coiled coil</keyword>
<dbReference type="NCBIfam" id="TIGR00229">
    <property type="entry name" value="sensory_box"/>
    <property type="match status" value="4"/>
</dbReference>
<sequence>MVNEERTKEQLINELKAMRQRVAELEASEAKLKNSLKELNKVKENYQMLVDSQITLIVKFDFNGKILFVNKTYCQTFGKEESELLGASFVPLVHVDDREATLKAMENLYRPPYCSYVEQRAMTKDGWRWIGWTGKAISDEHNQITAIVAVGKDITERKCAEKALEEANQQLMDIIEFLPDATFVVDRDKKVIAWNRAIEEMTGVHKKDIIGKGNCAYSIPFYGKPRPTLVDLIEQDETQIQMYYKSVQRNNKTLYTEVYIPPPFNGSGATLWVKTSPLYDTAGNICGAIESIRDITDRNKMAEELNKYRKHLETMVNKRTAMLQNAMVQLQQEVAERELAEEALRQSELQLRRITDNMLDVIGMVNTQGIIHYQSPSCKDVLGYEPEQMVGKSKMDFVHPDDLKQVHTAWKQCINTLSSNKIEFRHRQANGQYIWVETSCKPISNENGLVAEAVLCSRDITERKNAEHMLRLSEERFAKSFNASPNIMSIRTLADGRYIFVNDSFVKQTGYQHEEIIGRTTEELNIYVDSKEYARMMESFTKQGFVHNYKQKFHKKSGDIRLGLISIELMELNGEKCILSNVTDITEFDRLDRQMARLDRLNLIGEMAAGIGHEIRNPMTGVRGLLQILNSKDDFNGYRDYFNVMIEELDRANSIITYFLSLAKNKPVDKVSQSLNNIIETISPLIQAGANEANKYINIELRDIPNLLLDEKEMRQLIINLVHNGLEAMALGGILTVKTYTDRRDVVLAVQDQGQGIKSDVLEKLGTPFITTKDNGTGLGLAVCYSIAERHQAKIEVDTGPYGSTFFVRFKQ</sequence>
<evidence type="ECO:0000256" key="4">
    <source>
        <dbReference type="ARBA" id="ARBA00022679"/>
    </source>
</evidence>
<evidence type="ECO:0000256" key="1">
    <source>
        <dbReference type="ARBA" id="ARBA00000085"/>
    </source>
</evidence>
<protein>
    <recommendedName>
        <fullName evidence="2">histidine kinase</fullName>
        <ecNumber evidence="2">2.7.13.3</ecNumber>
    </recommendedName>
</protein>
<dbReference type="RefSeq" id="WP_006523982.1">
    <property type="nucleotide sequence ID" value="NC_021184.1"/>
</dbReference>
<feature type="domain" description="PAS" evidence="9">
    <location>
        <begin position="167"/>
        <end position="212"/>
    </location>
</feature>
<dbReference type="SUPFAM" id="SSF55874">
    <property type="entry name" value="ATPase domain of HSP90 chaperone/DNA topoisomerase II/histidine kinase"/>
    <property type="match status" value="1"/>
</dbReference>
<dbReference type="OrthoDB" id="505470at2"/>
<dbReference type="InterPro" id="IPR000700">
    <property type="entry name" value="PAS-assoc_C"/>
</dbReference>
<evidence type="ECO:0000256" key="6">
    <source>
        <dbReference type="ARBA" id="ARBA00023012"/>
    </source>
</evidence>
<evidence type="ECO:0000259" key="8">
    <source>
        <dbReference type="PROSITE" id="PS50109"/>
    </source>
</evidence>
<feature type="domain" description="PAS" evidence="9">
    <location>
        <begin position="494"/>
        <end position="540"/>
    </location>
</feature>
<dbReference type="SUPFAM" id="SSF47384">
    <property type="entry name" value="Homodimeric domain of signal transducing histidine kinase"/>
    <property type="match status" value="1"/>
</dbReference>
<evidence type="ECO:0000259" key="9">
    <source>
        <dbReference type="PROSITE" id="PS50112"/>
    </source>
</evidence>
<dbReference type="STRING" id="767817.Desgi_0630"/>
<dbReference type="InterPro" id="IPR003594">
    <property type="entry name" value="HATPase_dom"/>
</dbReference>
<dbReference type="InterPro" id="IPR036097">
    <property type="entry name" value="HisK_dim/P_sf"/>
</dbReference>
<dbReference type="Pfam" id="PF00512">
    <property type="entry name" value="HisKA"/>
    <property type="match status" value="1"/>
</dbReference>
<keyword evidence="6" id="KW-0902">Two-component regulatory system</keyword>
<accession>R4KKM4</accession>
<dbReference type="SUPFAM" id="SSF55785">
    <property type="entry name" value="PYP-like sensor domain (PAS domain)"/>
    <property type="match status" value="4"/>
</dbReference>
<evidence type="ECO:0000256" key="3">
    <source>
        <dbReference type="ARBA" id="ARBA00022553"/>
    </source>
</evidence>
<dbReference type="InterPro" id="IPR004358">
    <property type="entry name" value="Sig_transdc_His_kin-like_C"/>
</dbReference>
<dbReference type="SMART" id="SM00091">
    <property type="entry name" value="PAS"/>
    <property type="match status" value="4"/>
</dbReference>
<evidence type="ECO:0000256" key="5">
    <source>
        <dbReference type="ARBA" id="ARBA00022777"/>
    </source>
</evidence>
<dbReference type="InterPro" id="IPR013655">
    <property type="entry name" value="PAS_fold_3"/>
</dbReference>
<evidence type="ECO:0000313" key="11">
    <source>
        <dbReference type="EMBL" id="AGL00186.1"/>
    </source>
</evidence>
<dbReference type="InterPro" id="IPR013656">
    <property type="entry name" value="PAS_4"/>
</dbReference>
<organism evidence="11 12">
    <name type="scientific">Desulfoscipio gibsoniae DSM 7213</name>
    <dbReference type="NCBI Taxonomy" id="767817"/>
    <lineage>
        <taxon>Bacteria</taxon>
        <taxon>Bacillati</taxon>
        <taxon>Bacillota</taxon>
        <taxon>Clostridia</taxon>
        <taxon>Eubacteriales</taxon>
        <taxon>Desulfallaceae</taxon>
        <taxon>Desulfoscipio</taxon>
    </lineage>
</organism>
<dbReference type="SMART" id="SM00387">
    <property type="entry name" value="HATPase_c"/>
    <property type="match status" value="1"/>
</dbReference>
<dbReference type="PRINTS" id="PR00344">
    <property type="entry name" value="BCTRLSENSOR"/>
</dbReference>
<feature type="domain" description="PAC" evidence="10">
    <location>
        <begin position="254"/>
        <end position="307"/>
    </location>
</feature>
<dbReference type="InterPro" id="IPR036890">
    <property type="entry name" value="HATPase_C_sf"/>
</dbReference>
<dbReference type="InterPro" id="IPR035965">
    <property type="entry name" value="PAS-like_dom_sf"/>
</dbReference>
<dbReference type="PROSITE" id="PS50109">
    <property type="entry name" value="HIS_KIN"/>
    <property type="match status" value="1"/>
</dbReference>
<dbReference type="InterPro" id="IPR005467">
    <property type="entry name" value="His_kinase_dom"/>
</dbReference>
<dbReference type="InterPro" id="IPR001610">
    <property type="entry name" value="PAC"/>
</dbReference>
<evidence type="ECO:0000313" key="12">
    <source>
        <dbReference type="Proteomes" id="UP000013520"/>
    </source>
</evidence>
<dbReference type="Gene3D" id="1.10.287.130">
    <property type="match status" value="1"/>
</dbReference>
<dbReference type="Proteomes" id="UP000013520">
    <property type="component" value="Chromosome"/>
</dbReference>
<feature type="domain" description="PAS" evidence="9">
    <location>
        <begin position="347"/>
        <end position="417"/>
    </location>
</feature>
<dbReference type="Pfam" id="PF13426">
    <property type="entry name" value="PAS_9"/>
    <property type="match status" value="1"/>
</dbReference>
<proteinExistence type="predicted"/>
<feature type="domain" description="PAC" evidence="10">
    <location>
        <begin position="115"/>
        <end position="166"/>
    </location>
</feature>
<dbReference type="SMART" id="SM00086">
    <property type="entry name" value="PAC"/>
    <property type="match status" value="4"/>
</dbReference>
<name>R4KKM4_9FIRM</name>
<dbReference type="SMART" id="SM00388">
    <property type="entry name" value="HisKA"/>
    <property type="match status" value="1"/>
</dbReference>
<dbReference type="CDD" id="cd00130">
    <property type="entry name" value="PAS"/>
    <property type="match status" value="4"/>
</dbReference>
<dbReference type="Gene3D" id="3.30.565.10">
    <property type="entry name" value="Histidine kinase-like ATPase, C-terminal domain"/>
    <property type="match status" value="1"/>
</dbReference>
<dbReference type="EMBL" id="CP003273">
    <property type="protein sequence ID" value="AGL00186.1"/>
    <property type="molecule type" value="Genomic_DNA"/>
</dbReference>
<evidence type="ECO:0000256" key="2">
    <source>
        <dbReference type="ARBA" id="ARBA00012438"/>
    </source>
</evidence>
<dbReference type="HOGENOM" id="CLU_000445_114_39_9"/>
<feature type="coiled-coil region" evidence="7">
    <location>
        <begin position="1"/>
        <end position="49"/>
    </location>
</feature>
<dbReference type="eggNOG" id="COG3852">
    <property type="taxonomic scope" value="Bacteria"/>
</dbReference>
<dbReference type="CDD" id="cd00082">
    <property type="entry name" value="HisKA"/>
    <property type="match status" value="1"/>
</dbReference>
<dbReference type="Pfam" id="PF08448">
    <property type="entry name" value="PAS_4"/>
    <property type="match status" value="1"/>
</dbReference>
<dbReference type="InterPro" id="IPR052162">
    <property type="entry name" value="Sensor_kinase/Photoreceptor"/>
</dbReference>
<dbReference type="EC" id="2.7.13.3" evidence="2"/>
<gene>
    <name evidence="11" type="ORF">Desgi_0630</name>
</gene>
<evidence type="ECO:0000259" key="10">
    <source>
        <dbReference type="PROSITE" id="PS50113"/>
    </source>
</evidence>
<dbReference type="Pfam" id="PF08447">
    <property type="entry name" value="PAS_3"/>
    <property type="match status" value="2"/>
</dbReference>
<dbReference type="PANTHER" id="PTHR43304:SF1">
    <property type="entry name" value="PAC DOMAIN-CONTAINING PROTEIN"/>
    <property type="match status" value="1"/>
</dbReference>
<keyword evidence="5" id="KW-0418">Kinase</keyword>
<dbReference type="Gene3D" id="3.30.450.20">
    <property type="entry name" value="PAS domain"/>
    <property type="match status" value="4"/>
</dbReference>
<dbReference type="Pfam" id="PF02518">
    <property type="entry name" value="HATPase_c"/>
    <property type="match status" value="1"/>
</dbReference>
<dbReference type="eggNOG" id="COG2202">
    <property type="taxonomic scope" value="Bacteria"/>
</dbReference>
<dbReference type="eggNOG" id="COG3829">
    <property type="taxonomic scope" value="Bacteria"/>
</dbReference>
<reference evidence="11 12" key="1">
    <citation type="submission" date="2012-01" db="EMBL/GenBank/DDBJ databases">
        <title>Complete sequence of Desulfotomaculum gibsoniae DSM 7213.</title>
        <authorList>
            <consortium name="US DOE Joint Genome Institute"/>
            <person name="Lucas S."/>
            <person name="Han J."/>
            <person name="Lapidus A."/>
            <person name="Cheng J.-F."/>
            <person name="Goodwin L."/>
            <person name="Pitluck S."/>
            <person name="Peters L."/>
            <person name="Ovchinnikova G."/>
            <person name="Teshima H."/>
            <person name="Detter J.C."/>
            <person name="Han C."/>
            <person name="Tapia R."/>
            <person name="Land M."/>
            <person name="Hauser L."/>
            <person name="Kyrpides N."/>
            <person name="Ivanova N."/>
            <person name="Pagani I."/>
            <person name="Parshina S."/>
            <person name="Plugge C."/>
            <person name="Muyzer G."/>
            <person name="Kuever J."/>
            <person name="Ivanova A."/>
            <person name="Nazina T."/>
            <person name="Klenk H.-P."/>
            <person name="Brambilla E."/>
            <person name="Spring S."/>
            <person name="Stams A.F."/>
            <person name="Woyke T."/>
        </authorList>
    </citation>
    <scope>NUCLEOTIDE SEQUENCE [LARGE SCALE GENOMIC DNA]</scope>
    <source>
        <strain evidence="11 12">DSM 7213</strain>
    </source>
</reference>
<comment type="catalytic activity">
    <reaction evidence="1">
        <text>ATP + protein L-histidine = ADP + protein N-phospho-L-histidine.</text>
        <dbReference type="EC" id="2.7.13.3"/>
    </reaction>
</comment>
<dbReference type="GO" id="GO:0000155">
    <property type="term" value="F:phosphorelay sensor kinase activity"/>
    <property type="evidence" value="ECO:0007669"/>
    <property type="project" value="InterPro"/>
</dbReference>
<dbReference type="PROSITE" id="PS50112">
    <property type="entry name" value="PAS"/>
    <property type="match status" value="4"/>
</dbReference>
<dbReference type="PROSITE" id="PS50113">
    <property type="entry name" value="PAC"/>
    <property type="match status" value="3"/>
</dbReference>
<keyword evidence="3" id="KW-0597">Phosphoprotein</keyword>